<keyword evidence="2 6" id="KW-0812">Transmembrane</keyword>
<feature type="non-terminal residue" evidence="8">
    <location>
        <position position="1"/>
    </location>
</feature>
<reference evidence="8" key="1">
    <citation type="journal article" date="2021" name="G3 (Bethesda)">
        <title>Genome and transcriptome analysis of the beet armyworm Spodoptera exigua reveals targets for pest control. .</title>
        <authorList>
            <person name="Simon S."/>
            <person name="Breeschoten T."/>
            <person name="Jansen H.J."/>
            <person name="Dirks R.P."/>
            <person name="Schranz M.E."/>
            <person name="Ros V.I.D."/>
        </authorList>
    </citation>
    <scope>NUCLEOTIDE SEQUENCE</scope>
    <source>
        <strain evidence="8">TB_SE_WUR_2020</strain>
    </source>
</reference>
<dbReference type="GO" id="GO:0038023">
    <property type="term" value="F:signaling receptor activity"/>
    <property type="evidence" value="ECO:0007669"/>
    <property type="project" value="TreeGrafter"/>
</dbReference>
<dbReference type="GO" id="GO:0007165">
    <property type="term" value="P:signal transduction"/>
    <property type="evidence" value="ECO:0007669"/>
    <property type="project" value="TreeGrafter"/>
</dbReference>
<protein>
    <recommendedName>
        <fullName evidence="7">Receptor ligand binding region domain-containing protein</fullName>
    </recommendedName>
</protein>
<dbReference type="InterPro" id="IPR001828">
    <property type="entry name" value="ANF_lig-bd_rcpt"/>
</dbReference>
<evidence type="ECO:0000256" key="6">
    <source>
        <dbReference type="SAM" id="Phobius"/>
    </source>
</evidence>
<keyword evidence="4 6" id="KW-0472">Membrane</keyword>
<gene>
    <name evidence="8" type="ORF">HF086_013252</name>
</gene>
<dbReference type="InterPro" id="IPR052612">
    <property type="entry name" value="ANP_Clearance_Receptor"/>
</dbReference>
<dbReference type="AlphaFoldDB" id="A0A922SF01"/>
<dbReference type="EMBL" id="JACEFF010000567">
    <property type="protein sequence ID" value="KAH9635225.1"/>
    <property type="molecule type" value="Genomic_DNA"/>
</dbReference>
<evidence type="ECO:0000256" key="2">
    <source>
        <dbReference type="ARBA" id="ARBA00022692"/>
    </source>
</evidence>
<dbReference type="Gene3D" id="3.40.50.2300">
    <property type="match status" value="1"/>
</dbReference>
<sequence length="432" mass="49125">MLEEIVHTILPSTRTLRCKKKPYENPANYRKEGNRNKDVNASEHFGELGVSVDNAKTHAFKIPRFKMPMLMSFLIFYVCVLNVIISCDVSINNVNIKERKGGLYEREAIREKPKYWYGYRHDGHEGYGKNLRKSRASTKRQTDNGKPEKYPEAQEFLKYDDYIKDKNDVPNATDYPTYFHMGNYYIRDDSQAVGHPHDLASHPYFVKNIQFNLRPERHQFSEKIVKLGVLLPADENQVFSLGKVLPIIEMAIPAVTGSDGPLPGWTILVDYRDTRCSSVEGPLAAFEFYVHQAADAFIGPGCEYVIAPVARYAGPWGIPVLTAGAQAEAFGYKEPSYSTLTRMMGSYTQAAVAIRKVFEEFKWRRLSMFYHNYDPASGKGNSPCFMTLSAVVTVLKKNNKGDNIATTIPFDENNITTTKIKELLQKLSKHSR</sequence>
<dbReference type="PANTHER" id="PTHR44755:SF8">
    <property type="entry name" value="RECEPTOR LIGAND BINDING REGION DOMAIN-CONTAINING PROTEIN"/>
    <property type="match status" value="1"/>
</dbReference>
<dbReference type="Proteomes" id="UP000814243">
    <property type="component" value="Unassembled WGS sequence"/>
</dbReference>
<name>A0A922SF01_SPOEX</name>
<feature type="transmembrane region" description="Helical" evidence="6">
    <location>
        <begin position="67"/>
        <end position="85"/>
    </location>
</feature>
<evidence type="ECO:0000256" key="5">
    <source>
        <dbReference type="SAM" id="MobiDB-lite"/>
    </source>
</evidence>
<evidence type="ECO:0000313" key="8">
    <source>
        <dbReference type="EMBL" id="KAH9635225.1"/>
    </source>
</evidence>
<evidence type="ECO:0000256" key="3">
    <source>
        <dbReference type="ARBA" id="ARBA00022989"/>
    </source>
</evidence>
<dbReference type="GO" id="GO:0017046">
    <property type="term" value="F:peptide hormone binding"/>
    <property type="evidence" value="ECO:0007669"/>
    <property type="project" value="TreeGrafter"/>
</dbReference>
<evidence type="ECO:0000256" key="1">
    <source>
        <dbReference type="ARBA" id="ARBA00004370"/>
    </source>
</evidence>
<feature type="compositionally biased region" description="Basic and acidic residues" evidence="5">
    <location>
        <begin position="140"/>
        <end position="149"/>
    </location>
</feature>
<feature type="domain" description="Receptor ligand binding region" evidence="7">
    <location>
        <begin position="248"/>
        <end position="429"/>
    </location>
</feature>
<keyword evidence="3 6" id="KW-1133">Transmembrane helix</keyword>
<dbReference type="PANTHER" id="PTHR44755">
    <property type="entry name" value="NATRIURETIC PEPTIDE RECEPTOR 3-RELATED"/>
    <property type="match status" value="1"/>
</dbReference>
<organism evidence="8 9">
    <name type="scientific">Spodoptera exigua</name>
    <name type="common">Beet armyworm</name>
    <name type="synonym">Noctua fulgens</name>
    <dbReference type="NCBI Taxonomy" id="7107"/>
    <lineage>
        <taxon>Eukaryota</taxon>
        <taxon>Metazoa</taxon>
        <taxon>Ecdysozoa</taxon>
        <taxon>Arthropoda</taxon>
        <taxon>Hexapoda</taxon>
        <taxon>Insecta</taxon>
        <taxon>Pterygota</taxon>
        <taxon>Neoptera</taxon>
        <taxon>Endopterygota</taxon>
        <taxon>Lepidoptera</taxon>
        <taxon>Glossata</taxon>
        <taxon>Ditrysia</taxon>
        <taxon>Noctuoidea</taxon>
        <taxon>Noctuidae</taxon>
        <taxon>Amphipyrinae</taxon>
        <taxon>Spodoptera</taxon>
    </lineage>
</organism>
<evidence type="ECO:0000259" key="7">
    <source>
        <dbReference type="Pfam" id="PF01094"/>
    </source>
</evidence>
<dbReference type="SUPFAM" id="SSF53822">
    <property type="entry name" value="Periplasmic binding protein-like I"/>
    <property type="match status" value="1"/>
</dbReference>
<dbReference type="InterPro" id="IPR028082">
    <property type="entry name" value="Peripla_BP_I"/>
</dbReference>
<dbReference type="GO" id="GO:0016020">
    <property type="term" value="C:membrane"/>
    <property type="evidence" value="ECO:0007669"/>
    <property type="project" value="UniProtKB-SubCell"/>
</dbReference>
<comment type="caution">
    <text evidence="8">The sequence shown here is derived from an EMBL/GenBank/DDBJ whole genome shotgun (WGS) entry which is preliminary data.</text>
</comment>
<dbReference type="Pfam" id="PF01094">
    <property type="entry name" value="ANF_receptor"/>
    <property type="match status" value="1"/>
</dbReference>
<evidence type="ECO:0000313" key="9">
    <source>
        <dbReference type="Proteomes" id="UP000814243"/>
    </source>
</evidence>
<proteinExistence type="predicted"/>
<comment type="subcellular location">
    <subcellularLocation>
        <location evidence="1">Membrane</location>
    </subcellularLocation>
</comment>
<evidence type="ECO:0000256" key="4">
    <source>
        <dbReference type="ARBA" id="ARBA00023136"/>
    </source>
</evidence>
<accession>A0A922SF01</accession>
<feature type="region of interest" description="Disordered" evidence="5">
    <location>
        <begin position="127"/>
        <end position="149"/>
    </location>
</feature>